<dbReference type="OrthoDB" id="5590091at2"/>
<gene>
    <name evidence="1" type="ORF">CUC53_15480</name>
</gene>
<sequence>MFLFEATGIAGGSARLLVQALDWGQGGPVSFQCDDDTLAVILLSGCRCDAVGFFNLLAGCKPLYIEQWLSYLAETGRIATWHYQIESPSQPDYLTRAGLADDELNLLLGKIYQVAGFNRLQLNRYLKNRTNPTSLATRYDQKELERYRQLNEVILTLLRLRTPR</sequence>
<accession>A0A2H9U1E1</accession>
<reference evidence="1 2" key="1">
    <citation type="submission" date="2017-11" db="EMBL/GenBank/DDBJ databases">
        <title>Draft genome sequence of environmental isolate Aeromonas cavernicola sp. nov. MDC 2508.</title>
        <authorList>
            <person name="Colston S.M."/>
            <person name="Navarro A."/>
            <person name="Martinez-Murcia A.J."/>
            <person name="Graf J."/>
        </authorList>
    </citation>
    <scope>NUCLEOTIDE SEQUENCE [LARGE SCALE GENOMIC DNA]</scope>
    <source>
        <strain evidence="1 2">MDC 2508</strain>
    </source>
</reference>
<dbReference type="RefSeq" id="WP_100294974.1">
    <property type="nucleotide sequence ID" value="NZ_PGGC01000154.1"/>
</dbReference>
<keyword evidence="2" id="KW-1185">Reference proteome</keyword>
<dbReference type="Proteomes" id="UP000235861">
    <property type="component" value="Unassembled WGS sequence"/>
</dbReference>
<organism evidence="1 2">
    <name type="scientific">Aeromonas cavernicola</name>
    <dbReference type="NCBI Taxonomy" id="1006623"/>
    <lineage>
        <taxon>Bacteria</taxon>
        <taxon>Pseudomonadati</taxon>
        <taxon>Pseudomonadota</taxon>
        <taxon>Gammaproteobacteria</taxon>
        <taxon>Aeromonadales</taxon>
        <taxon>Aeromonadaceae</taxon>
        <taxon>Aeromonas</taxon>
    </lineage>
</organism>
<evidence type="ECO:0000313" key="2">
    <source>
        <dbReference type="Proteomes" id="UP000235861"/>
    </source>
</evidence>
<comment type="caution">
    <text evidence="1">The sequence shown here is derived from an EMBL/GenBank/DDBJ whole genome shotgun (WGS) entry which is preliminary data.</text>
</comment>
<evidence type="ECO:0000313" key="1">
    <source>
        <dbReference type="EMBL" id="PJG57865.1"/>
    </source>
</evidence>
<protein>
    <submittedName>
        <fullName evidence="1">Uncharacterized protein</fullName>
    </submittedName>
</protein>
<dbReference type="AlphaFoldDB" id="A0A2H9U1E1"/>
<name>A0A2H9U1E1_9GAMM</name>
<proteinExistence type="predicted"/>
<dbReference type="EMBL" id="PGGC01000154">
    <property type="protein sequence ID" value="PJG57865.1"/>
    <property type="molecule type" value="Genomic_DNA"/>
</dbReference>